<dbReference type="eggNOG" id="COG5001">
    <property type="taxonomic scope" value="Bacteria"/>
</dbReference>
<organism evidence="3 4">
    <name type="scientific">Mycolicibacterium aromaticivorans JS19b1 = JCM 16368</name>
    <dbReference type="NCBI Taxonomy" id="1440774"/>
    <lineage>
        <taxon>Bacteria</taxon>
        <taxon>Bacillati</taxon>
        <taxon>Actinomycetota</taxon>
        <taxon>Actinomycetes</taxon>
        <taxon>Mycobacteriales</taxon>
        <taxon>Mycobacteriaceae</taxon>
        <taxon>Mycolicibacterium</taxon>
    </lineage>
</organism>
<dbReference type="SUPFAM" id="SSF55073">
    <property type="entry name" value="Nucleotide cyclase"/>
    <property type="match status" value="1"/>
</dbReference>
<dbReference type="CDD" id="cd01949">
    <property type="entry name" value="GGDEF"/>
    <property type="match status" value="1"/>
</dbReference>
<evidence type="ECO:0008006" key="5">
    <source>
        <dbReference type="Google" id="ProtNLM"/>
    </source>
</evidence>
<keyword evidence="4" id="KW-1185">Reference proteome</keyword>
<dbReference type="InterPro" id="IPR013656">
    <property type="entry name" value="PAS_4"/>
</dbReference>
<dbReference type="InterPro" id="IPR050469">
    <property type="entry name" value="Diguanylate_Cyclase"/>
</dbReference>
<dbReference type="SMART" id="SM00091">
    <property type="entry name" value="PAS"/>
    <property type="match status" value="1"/>
</dbReference>
<dbReference type="CDD" id="cd00130">
    <property type="entry name" value="PAS"/>
    <property type="match status" value="1"/>
</dbReference>
<dbReference type="Pfam" id="PF08448">
    <property type="entry name" value="PAS_4"/>
    <property type="match status" value="1"/>
</dbReference>
<evidence type="ECO:0000259" key="1">
    <source>
        <dbReference type="PROSITE" id="PS50112"/>
    </source>
</evidence>
<dbReference type="NCBIfam" id="TIGR00229">
    <property type="entry name" value="sensory_box"/>
    <property type="match status" value="1"/>
</dbReference>
<dbReference type="SUPFAM" id="SSF55785">
    <property type="entry name" value="PYP-like sensor domain (PAS domain)"/>
    <property type="match status" value="1"/>
</dbReference>
<gene>
    <name evidence="3" type="ORF">Y900_007090</name>
</gene>
<accession>A0A064CEH5</accession>
<dbReference type="InterPro" id="IPR000014">
    <property type="entry name" value="PAS"/>
</dbReference>
<dbReference type="Gene3D" id="3.30.450.20">
    <property type="entry name" value="PAS domain"/>
    <property type="match status" value="1"/>
</dbReference>
<dbReference type="Gene3D" id="3.30.70.270">
    <property type="match status" value="1"/>
</dbReference>
<dbReference type="PANTHER" id="PTHR45138">
    <property type="entry name" value="REGULATORY COMPONENTS OF SENSORY TRANSDUCTION SYSTEM"/>
    <property type="match status" value="1"/>
</dbReference>
<dbReference type="GO" id="GO:0052621">
    <property type="term" value="F:diguanylate cyclase activity"/>
    <property type="evidence" value="ECO:0007669"/>
    <property type="project" value="TreeGrafter"/>
</dbReference>
<dbReference type="RefSeq" id="WP_036340542.1">
    <property type="nucleotide sequence ID" value="NZ_JALN02000001.1"/>
</dbReference>
<dbReference type="PROSITE" id="PS50887">
    <property type="entry name" value="GGDEF"/>
    <property type="match status" value="1"/>
</dbReference>
<dbReference type="InterPro" id="IPR035965">
    <property type="entry name" value="PAS-like_dom_sf"/>
</dbReference>
<dbReference type="InterPro" id="IPR043128">
    <property type="entry name" value="Rev_trsase/Diguanyl_cyclase"/>
</dbReference>
<evidence type="ECO:0000259" key="2">
    <source>
        <dbReference type="PROSITE" id="PS50887"/>
    </source>
</evidence>
<dbReference type="EMBL" id="JALN02000001">
    <property type="protein sequence ID" value="KDE98715.1"/>
    <property type="molecule type" value="Genomic_DNA"/>
</dbReference>
<name>A0A064CEH5_9MYCO</name>
<proteinExistence type="predicted"/>
<dbReference type="InterPro" id="IPR000160">
    <property type="entry name" value="GGDEF_dom"/>
</dbReference>
<reference evidence="3" key="1">
    <citation type="submission" date="2014-05" db="EMBL/GenBank/DDBJ databases">
        <title>Genome sequence of Mycobacterium aromaticivorans strain JS19b1T (= DSM 45407T).</title>
        <authorList>
            <person name="Kwak Y."/>
            <person name="Park G.-S."/>
            <person name="Li Q.X."/>
            <person name="Lee S.-E."/>
            <person name="Shin J.-H."/>
        </authorList>
    </citation>
    <scope>NUCLEOTIDE SEQUENCE [LARGE SCALE GENOMIC DNA]</scope>
    <source>
        <strain evidence="3">JS19b1</strain>
    </source>
</reference>
<dbReference type="AlphaFoldDB" id="A0A064CEH5"/>
<protein>
    <recommendedName>
        <fullName evidence="5">Diguanylate cyclase</fullName>
    </recommendedName>
</protein>
<feature type="domain" description="GGDEF" evidence="2">
    <location>
        <begin position="261"/>
        <end position="380"/>
    </location>
</feature>
<evidence type="ECO:0000313" key="3">
    <source>
        <dbReference type="EMBL" id="KDE98715.1"/>
    </source>
</evidence>
<comment type="caution">
    <text evidence="3">The sequence shown here is derived from an EMBL/GenBank/DDBJ whole genome shotgun (WGS) entry which is preliminary data.</text>
</comment>
<dbReference type="PANTHER" id="PTHR45138:SF9">
    <property type="entry name" value="DIGUANYLATE CYCLASE DGCM-RELATED"/>
    <property type="match status" value="1"/>
</dbReference>
<dbReference type="OrthoDB" id="23692at2"/>
<dbReference type="SMART" id="SM00267">
    <property type="entry name" value="GGDEF"/>
    <property type="match status" value="1"/>
</dbReference>
<dbReference type="Proteomes" id="UP000022835">
    <property type="component" value="Unassembled WGS sequence"/>
</dbReference>
<dbReference type="InterPro" id="IPR029787">
    <property type="entry name" value="Nucleotide_cyclase"/>
</dbReference>
<evidence type="ECO:0000313" key="4">
    <source>
        <dbReference type="Proteomes" id="UP000022835"/>
    </source>
</evidence>
<sequence length="380" mass="42360">MSDDVLAWFAAANVPAFLCRRDEERVEIVDRTTAFTAEVDTHAGLLDEPGMLAQLPAAWPASRSSPAVTPLAGLPDWQCVLQALDEPPTLCVGILRFSTVAQRDNDTFFTTVEALPDIVARLDRNHRHVYINPTIERFTGLSTQQFIGRSKREIGLPQQLVEVWEPLVNKVFDTAEPAEQEDVLPTVHGPRHFLTRVVPEFRPDGAFHTVLSTSHDITHLKELQWQLELLARTDPLTSVMNRRGFIERVEAELLRVGQREGRLSLLVLDVNDFKAINDSFGHAAGDSVLIAIGEVLQGETRDDDFAARLGGDEFCVGLVDVDDTHAASVVERIRLRINAIGVDLSIGLASAGEHDHSVSDLLNRVDQLMYREKSRRRDRS</sequence>
<dbReference type="NCBIfam" id="TIGR00254">
    <property type="entry name" value="GGDEF"/>
    <property type="match status" value="1"/>
</dbReference>
<dbReference type="STRING" id="1440774.Y900_007090"/>
<dbReference type="PROSITE" id="PS50112">
    <property type="entry name" value="PAS"/>
    <property type="match status" value="1"/>
</dbReference>
<dbReference type="Pfam" id="PF00990">
    <property type="entry name" value="GGDEF"/>
    <property type="match status" value="1"/>
</dbReference>
<feature type="domain" description="PAS" evidence="1">
    <location>
        <begin position="104"/>
        <end position="166"/>
    </location>
</feature>